<comment type="similarity">
    <text evidence="3">Belongs to the FAD-dependent oxidoreductase 2 family. NadB subfamily.</text>
</comment>
<dbReference type="Gene3D" id="3.90.700.10">
    <property type="entry name" value="Succinate dehydrogenase/fumarate reductase flavoprotein, catalytic domain"/>
    <property type="match status" value="1"/>
</dbReference>
<dbReference type="Pfam" id="PF00890">
    <property type="entry name" value="FAD_binding_2"/>
    <property type="match status" value="1"/>
</dbReference>
<comment type="cofactor">
    <cofactor evidence="1">
        <name>FAD</name>
        <dbReference type="ChEBI" id="CHEBI:57692"/>
    </cofactor>
</comment>
<keyword evidence="7" id="KW-0662">Pyridine nucleotide biosynthesis</keyword>
<dbReference type="SUPFAM" id="SSF46977">
    <property type="entry name" value="Succinate dehydrogenase/fumarate reductase flavoprotein C-terminal domain"/>
    <property type="match status" value="1"/>
</dbReference>
<evidence type="ECO:0000256" key="4">
    <source>
        <dbReference type="ARBA" id="ARBA00012173"/>
    </source>
</evidence>
<evidence type="ECO:0000256" key="3">
    <source>
        <dbReference type="ARBA" id="ARBA00008562"/>
    </source>
</evidence>
<dbReference type="PRINTS" id="PR00411">
    <property type="entry name" value="PNDRDTASEI"/>
</dbReference>
<evidence type="ECO:0000256" key="8">
    <source>
        <dbReference type="ARBA" id="ARBA00022827"/>
    </source>
</evidence>
<evidence type="ECO:0000259" key="11">
    <source>
        <dbReference type="Pfam" id="PF00890"/>
    </source>
</evidence>
<feature type="domain" description="Fumarate reductase/succinate dehydrogenase flavoprotein-like C-terminal" evidence="12">
    <location>
        <begin position="416"/>
        <end position="486"/>
    </location>
</feature>
<dbReference type="RefSeq" id="WP_380604635.1">
    <property type="nucleotide sequence ID" value="NZ_JBHSDU010000015.1"/>
</dbReference>
<dbReference type="InterPro" id="IPR003953">
    <property type="entry name" value="FAD-dep_OxRdtase_2_FAD-bd"/>
</dbReference>
<dbReference type="PRINTS" id="PR00368">
    <property type="entry name" value="FADPNR"/>
</dbReference>
<dbReference type="Proteomes" id="UP001595904">
    <property type="component" value="Unassembled WGS sequence"/>
</dbReference>
<keyword evidence="6" id="KW-0285">Flavoprotein</keyword>
<evidence type="ECO:0000256" key="6">
    <source>
        <dbReference type="ARBA" id="ARBA00022630"/>
    </source>
</evidence>
<dbReference type="InterPro" id="IPR036188">
    <property type="entry name" value="FAD/NAD-bd_sf"/>
</dbReference>
<keyword evidence="14" id="KW-1185">Reference proteome</keyword>
<dbReference type="InterPro" id="IPR005288">
    <property type="entry name" value="NadB"/>
</dbReference>
<feature type="domain" description="FAD-dependent oxidoreductase 2 FAD-binding" evidence="11">
    <location>
        <begin position="7"/>
        <end position="373"/>
    </location>
</feature>
<accession>A0ABV8T4N2</accession>
<dbReference type="SUPFAM" id="SSF51905">
    <property type="entry name" value="FAD/NAD(P)-binding domain"/>
    <property type="match status" value="1"/>
</dbReference>
<evidence type="ECO:0000256" key="7">
    <source>
        <dbReference type="ARBA" id="ARBA00022642"/>
    </source>
</evidence>
<dbReference type="SUPFAM" id="SSF56425">
    <property type="entry name" value="Succinate dehydrogenase/fumarate reductase flavoprotein, catalytic domain"/>
    <property type="match status" value="1"/>
</dbReference>
<dbReference type="Pfam" id="PF02910">
    <property type="entry name" value="Succ_DH_flav_C"/>
    <property type="match status" value="1"/>
</dbReference>
<comment type="pathway">
    <text evidence="2">Cofactor biosynthesis; NAD(+) biosynthesis; iminoaspartate from L-aspartate (oxidase route): step 1/1.</text>
</comment>
<evidence type="ECO:0000256" key="1">
    <source>
        <dbReference type="ARBA" id="ARBA00001974"/>
    </source>
</evidence>
<reference evidence="14" key="1">
    <citation type="journal article" date="2019" name="Int. J. Syst. Evol. Microbiol.">
        <title>The Global Catalogue of Microorganisms (GCM) 10K type strain sequencing project: providing services to taxonomists for standard genome sequencing and annotation.</title>
        <authorList>
            <consortium name="The Broad Institute Genomics Platform"/>
            <consortium name="The Broad Institute Genome Sequencing Center for Infectious Disease"/>
            <person name="Wu L."/>
            <person name="Ma J."/>
        </authorList>
    </citation>
    <scope>NUCLEOTIDE SEQUENCE [LARGE SCALE GENOMIC DNA]</scope>
    <source>
        <strain evidence="14">CGMCC 1.10759</strain>
    </source>
</reference>
<sequence length="496" mass="52874">MNTIDTDVVVIGAGAAGLITALSARGRRVCILTADDPLKSGAASDLAQGGIAAAVGLDDSPTLHVKDTMAAGCKENAVRVTRFVCEEGPATIAYLHALGVPFTRELGTWSLHREAAHTRARVLHANGDQTGAAIMATLRLHVAEAPHIEMLPHTQAVRLLVNGAVNGVLAITEDGQPLAIRAHAVVIATGGIGGLYSRSTNPIGACGDGLAMAIEAGARATALPFVQFHPTALNVDARPQPLLTEALRGAGAKIVDERGVSVMREYHRLGDLAPRDVVARTIYTLECVGRNVWLDATGVRDVCLRFPAAYQACLSYSFELAKEPVPITPAEHYHMGGIAVDLDGRSSLPGLWAVGEAACSGFHGANRLASNSLLEAVVLGRRLGQALNREYRHALGELVVSAVPGDQLVDEEAERVLRECMWRSMGLVRDARGLSEGLTCVARLRERTSVLALLTRSRLQLAEHMMRAAACRRVNRGAHYRSDAEEEPVHRVVHLI</sequence>
<dbReference type="EC" id="1.4.3.16" evidence="4"/>
<evidence type="ECO:0000256" key="9">
    <source>
        <dbReference type="ARBA" id="ARBA00023002"/>
    </source>
</evidence>
<keyword evidence="9" id="KW-0560">Oxidoreductase</keyword>
<protein>
    <recommendedName>
        <fullName evidence="5">L-aspartate oxidase</fullName>
        <ecNumber evidence="4">1.4.3.16</ecNumber>
    </recommendedName>
</protein>
<evidence type="ECO:0000256" key="10">
    <source>
        <dbReference type="ARBA" id="ARBA00048305"/>
    </source>
</evidence>
<proteinExistence type="inferred from homology"/>
<dbReference type="EMBL" id="JBHSDU010000015">
    <property type="protein sequence ID" value="MFC4313898.1"/>
    <property type="molecule type" value="Genomic_DNA"/>
</dbReference>
<keyword evidence="8" id="KW-0274">FAD</keyword>
<evidence type="ECO:0000313" key="13">
    <source>
        <dbReference type="EMBL" id="MFC4313898.1"/>
    </source>
</evidence>
<dbReference type="Gene3D" id="3.50.50.60">
    <property type="entry name" value="FAD/NAD(P)-binding domain"/>
    <property type="match status" value="1"/>
</dbReference>
<evidence type="ECO:0000256" key="2">
    <source>
        <dbReference type="ARBA" id="ARBA00004950"/>
    </source>
</evidence>
<dbReference type="InterPro" id="IPR037099">
    <property type="entry name" value="Fum_R/Succ_DH_flav-like_C_sf"/>
</dbReference>
<evidence type="ECO:0000313" key="14">
    <source>
        <dbReference type="Proteomes" id="UP001595904"/>
    </source>
</evidence>
<evidence type="ECO:0000256" key="5">
    <source>
        <dbReference type="ARBA" id="ARBA00021901"/>
    </source>
</evidence>
<evidence type="ECO:0000259" key="12">
    <source>
        <dbReference type="Pfam" id="PF02910"/>
    </source>
</evidence>
<organism evidence="13 14">
    <name type="scientific">Steroidobacter flavus</name>
    <dbReference type="NCBI Taxonomy" id="1842136"/>
    <lineage>
        <taxon>Bacteria</taxon>
        <taxon>Pseudomonadati</taxon>
        <taxon>Pseudomonadota</taxon>
        <taxon>Gammaproteobacteria</taxon>
        <taxon>Steroidobacterales</taxon>
        <taxon>Steroidobacteraceae</taxon>
        <taxon>Steroidobacter</taxon>
    </lineage>
</organism>
<dbReference type="InterPro" id="IPR015939">
    <property type="entry name" value="Fum_Rdtase/Succ_DH_flav-like_C"/>
</dbReference>
<comment type="caution">
    <text evidence="13">The sequence shown here is derived from an EMBL/GenBank/DDBJ whole genome shotgun (WGS) entry which is preliminary data.</text>
</comment>
<comment type="catalytic activity">
    <reaction evidence="10">
        <text>L-aspartate + O2 = iminosuccinate + H2O2</text>
        <dbReference type="Rhea" id="RHEA:25876"/>
        <dbReference type="ChEBI" id="CHEBI:15379"/>
        <dbReference type="ChEBI" id="CHEBI:16240"/>
        <dbReference type="ChEBI" id="CHEBI:29991"/>
        <dbReference type="ChEBI" id="CHEBI:77875"/>
        <dbReference type="EC" id="1.4.3.16"/>
    </reaction>
    <physiologicalReaction direction="left-to-right" evidence="10">
        <dbReference type="Rhea" id="RHEA:25877"/>
    </physiologicalReaction>
</comment>
<gene>
    <name evidence="13" type="ORF">ACFPN2_32790</name>
</gene>
<name>A0ABV8T4N2_9GAMM</name>
<dbReference type="Gene3D" id="1.20.58.100">
    <property type="entry name" value="Fumarate reductase/succinate dehydrogenase flavoprotein-like, C-terminal domain"/>
    <property type="match status" value="1"/>
</dbReference>
<dbReference type="InterPro" id="IPR027477">
    <property type="entry name" value="Succ_DH/fumarate_Rdtase_cat_sf"/>
</dbReference>
<dbReference type="PANTHER" id="PTHR42716:SF2">
    <property type="entry name" value="L-ASPARTATE OXIDASE, CHLOROPLASTIC"/>
    <property type="match status" value="1"/>
</dbReference>
<dbReference type="PANTHER" id="PTHR42716">
    <property type="entry name" value="L-ASPARTATE OXIDASE"/>
    <property type="match status" value="1"/>
</dbReference>